<comment type="subunit">
    <text evidence="10">Monomer. Associates with 30S ribosomal subunit, binds 16S rRNA.</text>
</comment>
<evidence type="ECO:0000256" key="6">
    <source>
        <dbReference type="ARBA" id="ARBA00022801"/>
    </source>
</evidence>
<dbReference type="InterPro" id="IPR031944">
    <property type="entry name" value="RsgA_N"/>
</dbReference>
<keyword evidence="9 10" id="KW-0342">GTP-binding</keyword>
<feature type="binding site" evidence="10">
    <location>
        <position position="263"/>
    </location>
    <ligand>
        <name>Zn(2+)</name>
        <dbReference type="ChEBI" id="CHEBI:29105"/>
    </ligand>
</feature>
<evidence type="ECO:0000259" key="12">
    <source>
        <dbReference type="PROSITE" id="PS51721"/>
    </source>
</evidence>
<dbReference type="InterPro" id="IPR010914">
    <property type="entry name" value="RsgA_GTPase_dom"/>
</dbReference>
<evidence type="ECO:0000256" key="3">
    <source>
        <dbReference type="ARBA" id="ARBA00022723"/>
    </source>
</evidence>
<comment type="function">
    <text evidence="10">One of several proteins that assist in the late maturation steps of the functional core of the 30S ribosomal subunit. Helps release RbfA from mature subunits. May play a role in the assembly of ribosomal proteins into the subunit. Circularly permuted GTPase that catalyzes slow GTP hydrolysis, GTPase activity is stimulated by the 30S ribosomal subunit.</text>
</comment>
<dbReference type="SUPFAM" id="SSF50249">
    <property type="entry name" value="Nucleic acid-binding proteins"/>
    <property type="match status" value="1"/>
</dbReference>
<evidence type="ECO:0000313" key="14">
    <source>
        <dbReference type="Proteomes" id="UP001597249"/>
    </source>
</evidence>
<feature type="binding site" evidence="10">
    <location>
        <position position="265"/>
    </location>
    <ligand>
        <name>Zn(2+)</name>
        <dbReference type="ChEBI" id="CHEBI:29105"/>
    </ligand>
</feature>
<dbReference type="InterPro" id="IPR012340">
    <property type="entry name" value="NA-bd_OB-fold"/>
</dbReference>
<evidence type="ECO:0000256" key="10">
    <source>
        <dbReference type="HAMAP-Rule" id="MF_01820"/>
    </source>
</evidence>
<evidence type="ECO:0000256" key="1">
    <source>
        <dbReference type="ARBA" id="ARBA00022490"/>
    </source>
</evidence>
<dbReference type="Gene3D" id="1.10.40.50">
    <property type="entry name" value="Probable gtpase engc, domain 3"/>
    <property type="match status" value="1"/>
</dbReference>
<proteinExistence type="inferred from homology"/>
<comment type="caution">
    <text evidence="13">The sequence shown here is derived from an EMBL/GenBank/DDBJ whole genome shotgun (WGS) entry which is preliminary data.</text>
</comment>
<feature type="domain" description="CP-type G" evidence="12">
    <location>
        <begin position="73"/>
        <end position="234"/>
    </location>
</feature>
<dbReference type="Gene3D" id="2.40.50.140">
    <property type="entry name" value="Nucleic acid-binding proteins"/>
    <property type="match status" value="1"/>
</dbReference>
<keyword evidence="5 10" id="KW-0547">Nucleotide-binding</keyword>
<feature type="binding site" evidence="10">
    <location>
        <position position="258"/>
    </location>
    <ligand>
        <name>Zn(2+)</name>
        <dbReference type="ChEBI" id="CHEBI:29105"/>
    </ligand>
</feature>
<dbReference type="CDD" id="cd04466">
    <property type="entry name" value="S1_YloQ_GTPase"/>
    <property type="match status" value="1"/>
</dbReference>
<evidence type="ECO:0000313" key="13">
    <source>
        <dbReference type="EMBL" id="MFD1393601.1"/>
    </source>
</evidence>
<keyword evidence="2 10" id="KW-0690">Ribosome biogenesis</keyword>
<evidence type="ECO:0000256" key="7">
    <source>
        <dbReference type="ARBA" id="ARBA00022833"/>
    </source>
</evidence>
<name>A0ABW4BB27_9LACO</name>
<evidence type="ECO:0000256" key="9">
    <source>
        <dbReference type="ARBA" id="ARBA00023134"/>
    </source>
</evidence>
<keyword evidence="7 10" id="KW-0862">Zinc</keyword>
<organism evidence="13 14">
    <name type="scientific">Lacticaseibacillus jixianensis</name>
    <dbReference type="NCBI Taxonomy" id="2486012"/>
    <lineage>
        <taxon>Bacteria</taxon>
        <taxon>Bacillati</taxon>
        <taxon>Bacillota</taxon>
        <taxon>Bacilli</taxon>
        <taxon>Lactobacillales</taxon>
        <taxon>Lactobacillaceae</taxon>
        <taxon>Lacticaseibacillus</taxon>
    </lineage>
</organism>
<dbReference type="EMBL" id="JBHTMO010000026">
    <property type="protein sequence ID" value="MFD1393601.1"/>
    <property type="molecule type" value="Genomic_DNA"/>
</dbReference>
<feature type="binding site" evidence="10">
    <location>
        <begin position="122"/>
        <end position="125"/>
    </location>
    <ligand>
        <name>GTP</name>
        <dbReference type="ChEBI" id="CHEBI:37565"/>
    </ligand>
</feature>
<dbReference type="InterPro" id="IPR030378">
    <property type="entry name" value="G_CP_dom"/>
</dbReference>
<keyword evidence="6 10" id="KW-0378">Hydrolase</keyword>
<dbReference type="NCBIfam" id="TIGR00157">
    <property type="entry name" value="ribosome small subunit-dependent GTPase A"/>
    <property type="match status" value="1"/>
</dbReference>
<comment type="similarity">
    <text evidence="10">Belongs to the TRAFAC class YlqF/YawG GTPase family. RsgA subfamily.</text>
</comment>
<dbReference type="HAMAP" id="MF_01820">
    <property type="entry name" value="GTPase_RsgA"/>
    <property type="match status" value="1"/>
</dbReference>
<dbReference type="CDD" id="cd01854">
    <property type="entry name" value="YjeQ_EngC"/>
    <property type="match status" value="1"/>
</dbReference>
<keyword evidence="8 10" id="KW-0694">RNA-binding</keyword>
<reference evidence="14" key="1">
    <citation type="journal article" date="2019" name="Int. J. Syst. Evol. Microbiol.">
        <title>The Global Catalogue of Microorganisms (GCM) 10K type strain sequencing project: providing services to taxonomists for standard genome sequencing and annotation.</title>
        <authorList>
            <consortium name="The Broad Institute Genomics Platform"/>
            <consortium name="The Broad Institute Genome Sequencing Center for Infectious Disease"/>
            <person name="Wu L."/>
            <person name="Ma J."/>
        </authorList>
    </citation>
    <scope>NUCLEOTIDE SEQUENCE [LARGE SCALE GENOMIC DNA]</scope>
    <source>
        <strain evidence="14">CCM 8911</strain>
    </source>
</reference>
<evidence type="ECO:0000256" key="2">
    <source>
        <dbReference type="ARBA" id="ARBA00022517"/>
    </source>
</evidence>
<dbReference type="PROSITE" id="PS50936">
    <property type="entry name" value="ENGC_GTPASE"/>
    <property type="match status" value="1"/>
</dbReference>
<dbReference type="PROSITE" id="PS51721">
    <property type="entry name" value="G_CP"/>
    <property type="match status" value="1"/>
</dbReference>
<keyword evidence="1 10" id="KW-0963">Cytoplasm</keyword>
<dbReference type="EC" id="3.6.1.-" evidence="10"/>
<evidence type="ECO:0000256" key="8">
    <source>
        <dbReference type="ARBA" id="ARBA00022884"/>
    </source>
</evidence>
<evidence type="ECO:0000256" key="4">
    <source>
        <dbReference type="ARBA" id="ARBA00022730"/>
    </source>
</evidence>
<dbReference type="Proteomes" id="UP001597249">
    <property type="component" value="Unassembled WGS sequence"/>
</dbReference>
<dbReference type="SUPFAM" id="SSF52540">
    <property type="entry name" value="P-loop containing nucleoside triphosphate hydrolases"/>
    <property type="match status" value="1"/>
</dbReference>
<feature type="binding site" evidence="10">
    <location>
        <begin position="177"/>
        <end position="185"/>
    </location>
    <ligand>
        <name>GTP</name>
        <dbReference type="ChEBI" id="CHEBI:37565"/>
    </ligand>
</feature>
<dbReference type="InterPro" id="IPR027417">
    <property type="entry name" value="P-loop_NTPase"/>
</dbReference>
<comment type="subcellular location">
    <subcellularLocation>
        <location evidence="10">Cytoplasm</location>
    </subcellularLocation>
</comment>
<feature type="domain" description="EngC GTPase" evidence="11">
    <location>
        <begin position="82"/>
        <end position="232"/>
    </location>
</feature>
<dbReference type="Pfam" id="PF16745">
    <property type="entry name" value="RsgA_N"/>
    <property type="match status" value="1"/>
</dbReference>
<keyword evidence="14" id="KW-1185">Reference proteome</keyword>
<dbReference type="Pfam" id="PF03193">
    <property type="entry name" value="RsgA_GTPase"/>
    <property type="match status" value="1"/>
</dbReference>
<feature type="binding site" evidence="10">
    <location>
        <position position="271"/>
    </location>
    <ligand>
        <name>Zn(2+)</name>
        <dbReference type="ChEBI" id="CHEBI:29105"/>
    </ligand>
</feature>
<evidence type="ECO:0000256" key="5">
    <source>
        <dbReference type="ARBA" id="ARBA00022741"/>
    </source>
</evidence>
<accession>A0ABW4BB27</accession>
<gene>
    <name evidence="10 13" type="primary">rsgA</name>
    <name evidence="13" type="ORF">ACFQ3L_08500</name>
</gene>
<comment type="cofactor">
    <cofactor evidence="10">
        <name>Zn(2+)</name>
        <dbReference type="ChEBI" id="CHEBI:29105"/>
    </cofactor>
    <text evidence="10">Binds 1 zinc ion per subunit.</text>
</comment>
<dbReference type="PANTHER" id="PTHR32120:SF11">
    <property type="entry name" value="SMALL RIBOSOMAL SUBUNIT BIOGENESIS GTPASE RSGA 1, MITOCHONDRIAL-RELATED"/>
    <property type="match status" value="1"/>
</dbReference>
<dbReference type="Gene3D" id="3.40.50.300">
    <property type="entry name" value="P-loop containing nucleotide triphosphate hydrolases"/>
    <property type="match status" value="1"/>
</dbReference>
<dbReference type="PANTHER" id="PTHR32120">
    <property type="entry name" value="SMALL RIBOSOMAL SUBUNIT BIOGENESIS GTPASE RSGA"/>
    <property type="match status" value="1"/>
</dbReference>
<keyword evidence="3 10" id="KW-0479">Metal-binding</keyword>
<protein>
    <recommendedName>
        <fullName evidence="10">Small ribosomal subunit biogenesis GTPase RsgA</fullName>
        <ecNumber evidence="10">3.6.1.-</ecNumber>
    </recommendedName>
</protein>
<evidence type="ECO:0000259" key="11">
    <source>
        <dbReference type="PROSITE" id="PS50936"/>
    </source>
</evidence>
<sequence length="307" mass="33266">MTTNDRSGEKTGRIIRQVSGFYDVAVGQTVYRTRGRGNLRNQKISPLVGDFAEFAPGVGADDEGYLLRLKPRQNALVRPPVANIDQAILVVAAAEPDFSLNLLDRFLVYLEGKQIHAEIYLTKTDLVAPARLQEIQAALAGYEAIGYRTFASVPPFASATLADVRASFADKLTIFTGQTGAGKSTLINHLVPGLALATGEISKALNRGKHTTRTTELFIADGGLVADTPGFSSLGLLDVTLDELRDRFPEFVDAAGGCKFRSCQHVKEPGCAVKAEVAAGTIMQTRYDDYLQFRAELAGQRPVYLKK</sequence>
<keyword evidence="4 10" id="KW-0699">rRNA-binding</keyword>
<dbReference type="InterPro" id="IPR004881">
    <property type="entry name" value="Ribosome_biogen_GTPase_RsgA"/>
</dbReference>
<dbReference type="RefSeq" id="WP_125585585.1">
    <property type="nucleotide sequence ID" value="NZ_JBHTMO010000026.1"/>
</dbReference>